<name>A0ABN9UT14_9DINO</name>
<dbReference type="EMBL" id="CAUYUJ010016162">
    <property type="protein sequence ID" value="CAK0862449.1"/>
    <property type="molecule type" value="Genomic_DNA"/>
</dbReference>
<evidence type="ECO:0000313" key="2">
    <source>
        <dbReference type="Proteomes" id="UP001189429"/>
    </source>
</evidence>
<gene>
    <name evidence="1" type="ORF">PCOR1329_LOCUS50861</name>
</gene>
<protein>
    <recommendedName>
        <fullName evidence="3">Secreted protein</fullName>
    </recommendedName>
</protein>
<keyword evidence="2" id="KW-1185">Reference proteome</keyword>
<evidence type="ECO:0000313" key="1">
    <source>
        <dbReference type="EMBL" id="CAK0862449.1"/>
    </source>
</evidence>
<sequence length="105" mass="10897">MHSVSSGHSLSAAAVLLPRTQGAGGGGSRDLVGSKRDWDAISTSADKTHNLTTRQVQLGKNATIPEAPCAAHCEPMLPEVVRTTRGVLRGAFAARLFSGELSACK</sequence>
<comment type="caution">
    <text evidence="1">The sequence shown here is derived from an EMBL/GenBank/DDBJ whole genome shotgun (WGS) entry which is preliminary data.</text>
</comment>
<evidence type="ECO:0008006" key="3">
    <source>
        <dbReference type="Google" id="ProtNLM"/>
    </source>
</evidence>
<accession>A0ABN9UT14</accession>
<proteinExistence type="predicted"/>
<dbReference type="Proteomes" id="UP001189429">
    <property type="component" value="Unassembled WGS sequence"/>
</dbReference>
<reference evidence="1" key="1">
    <citation type="submission" date="2023-10" db="EMBL/GenBank/DDBJ databases">
        <authorList>
            <person name="Chen Y."/>
            <person name="Shah S."/>
            <person name="Dougan E. K."/>
            <person name="Thang M."/>
            <person name="Chan C."/>
        </authorList>
    </citation>
    <scope>NUCLEOTIDE SEQUENCE [LARGE SCALE GENOMIC DNA]</scope>
</reference>
<organism evidence="1 2">
    <name type="scientific">Prorocentrum cordatum</name>
    <dbReference type="NCBI Taxonomy" id="2364126"/>
    <lineage>
        <taxon>Eukaryota</taxon>
        <taxon>Sar</taxon>
        <taxon>Alveolata</taxon>
        <taxon>Dinophyceae</taxon>
        <taxon>Prorocentrales</taxon>
        <taxon>Prorocentraceae</taxon>
        <taxon>Prorocentrum</taxon>
    </lineage>
</organism>